<feature type="transmembrane region" description="Helical" evidence="8">
    <location>
        <begin position="481"/>
        <end position="500"/>
    </location>
</feature>
<dbReference type="SUPFAM" id="SSF48452">
    <property type="entry name" value="TPR-like"/>
    <property type="match status" value="2"/>
</dbReference>
<comment type="caution">
    <text evidence="10">The sequence shown here is derived from an EMBL/GenBank/DDBJ whole genome shotgun (WGS) entry which is preliminary data.</text>
</comment>
<evidence type="ECO:0000256" key="6">
    <source>
        <dbReference type="PROSITE-ProRule" id="PRU00339"/>
    </source>
</evidence>
<dbReference type="Proteomes" id="UP001165367">
    <property type="component" value="Unassembled WGS sequence"/>
</dbReference>
<dbReference type="InterPro" id="IPR019734">
    <property type="entry name" value="TPR_rpt"/>
</dbReference>
<dbReference type="Pfam" id="PF01535">
    <property type="entry name" value="PPR"/>
    <property type="match status" value="1"/>
</dbReference>
<gene>
    <name evidence="10" type="ORF">LZZ85_25360</name>
</gene>
<organism evidence="10 11">
    <name type="scientific">Terrimonas ginsenosidimutans</name>
    <dbReference type="NCBI Taxonomy" id="2908004"/>
    <lineage>
        <taxon>Bacteria</taxon>
        <taxon>Pseudomonadati</taxon>
        <taxon>Bacteroidota</taxon>
        <taxon>Chitinophagia</taxon>
        <taxon>Chitinophagales</taxon>
        <taxon>Chitinophagaceae</taxon>
        <taxon>Terrimonas</taxon>
    </lineage>
</organism>
<dbReference type="InterPro" id="IPR051476">
    <property type="entry name" value="Bac_ResReg_Asp_Phosphatase"/>
</dbReference>
<comment type="subcellular location">
    <subcellularLocation>
        <location evidence="1">Cytoplasm</location>
    </subcellularLocation>
</comment>
<protein>
    <submittedName>
        <fullName evidence="10">Tetratricopeptide repeat protein</fullName>
    </submittedName>
</protein>
<dbReference type="PROSITE" id="PS50005">
    <property type="entry name" value="TPR"/>
    <property type="match status" value="1"/>
</dbReference>
<evidence type="ECO:0000256" key="3">
    <source>
        <dbReference type="ARBA" id="ARBA00022737"/>
    </source>
</evidence>
<dbReference type="Pfam" id="PF13424">
    <property type="entry name" value="TPR_12"/>
    <property type="match status" value="1"/>
</dbReference>
<reference evidence="10" key="1">
    <citation type="submission" date="2022-01" db="EMBL/GenBank/DDBJ databases">
        <authorList>
            <person name="Jo J.-H."/>
            <person name="Im W.-T."/>
        </authorList>
    </citation>
    <scope>NUCLEOTIDE SEQUENCE</scope>
    <source>
        <strain evidence="10">NA20</strain>
    </source>
</reference>
<keyword evidence="7" id="KW-0175">Coiled coil</keyword>
<feature type="repeat" description="TPR" evidence="6">
    <location>
        <begin position="248"/>
        <end position="281"/>
    </location>
</feature>
<dbReference type="InterPro" id="IPR002885">
    <property type="entry name" value="PPR_rpt"/>
</dbReference>
<sequence>MRYLVLSLIFLLIFTSAHAQQAAAVDSMKRELAKAKTTEDKIYWLDFLSRTLMNVDLKQADDYGQQLIDVAEESRDRKLMIRAYTSNGVRCSYQPGNTEYVKRSIGFYDKALAIARQNKMDDKTAGILLRLSHIYLAVPDNDKALNLANQGFSLVSTLNNDSLKAEAYNLYGDVYISRNEKIIALRNYFTAARIAEQLKIPVLERSSMINLSVFYSSVGDFDQAIDYYMKANKKLSSMKEKNTPYVNAMDQNYIGNLYAQKGNHDMAIKYFRKSVQIADSLKFTTLKVPGYSSLLNEYLRMNEPQKALEYFNSAEGIELKQYLANFGFSGEVDKGYGYIYHQLRQYDSAKIYFERAAPYYEKTASDFSKATFFSQFADYYSQINQLDKAIELFRKARESADKVGQLEVSKKAVQSLDSLYRRKGDYQQASVYNSIYHQYKDSLETVNKEKEISQVEIAEEQQREAQLEKERLELKRKRYNIQYLAITIGIATLLIVLVMMGMFKVSAATIKMIGFFTFLMFFEFIFLIFKKNIAYITEGEPWKDLMFMIALAALLLPLHHWVEHKVIHYLTSHNRLTSSGKTLMDKFKRRRTEV</sequence>
<evidence type="ECO:0000256" key="7">
    <source>
        <dbReference type="SAM" id="Coils"/>
    </source>
</evidence>
<evidence type="ECO:0000313" key="10">
    <source>
        <dbReference type="EMBL" id="MCG2617654.1"/>
    </source>
</evidence>
<accession>A0ABS9KZ39</accession>
<evidence type="ECO:0000256" key="8">
    <source>
        <dbReference type="SAM" id="Phobius"/>
    </source>
</evidence>
<keyword evidence="11" id="KW-1185">Reference proteome</keyword>
<dbReference type="Pfam" id="PF13181">
    <property type="entry name" value="TPR_8"/>
    <property type="match status" value="2"/>
</dbReference>
<dbReference type="PANTHER" id="PTHR46630:SF1">
    <property type="entry name" value="TETRATRICOPEPTIDE REPEAT PROTEIN 29"/>
    <property type="match status" value="1"/>
</dbReference>
<feature type="chain" id="PRO_5046427340" evidence="9">
    <location>
        <begin position="20"/>
        <end position="594"/>
    </location>
</feature>
<dbReference type="RefSeq" id="WP_237876456.1">
    <property type="nucleotide sequence ID" value="NZ_JAKLTR010000023.1"/>
</dbReference>
<keyword evidence="9" id="KW-0732">Signal</keyword>
<evidence type="ECO:0000256" key="1">
    <source>
        <dbReference type="ARBA" id="ARBA00004496"/>
    </source>
</evidence>
<evidence type="ECO:0000256" key="9">
    <source>
        <dbReference type="SAM" id="SignalP"/>
    </source>
</evidence>
<evidence type="ECO:0000313" key="11">
    <source>
        <dbReference type="Proteomes" id="UP001165367"/>
    </source>
</evidence>
<evidence type="ECO:0000256" key="4">
    <source>
        <dbReference type="ARBA" id="ARBA00022803"/>
    </source>
</evidence>
<keyword evidence="8" id="KW-1133">Transmembrane helix</keyword>
<feature type="coiled-coil region" evidence="7">
    <location>
        <begin position="443"/>
        <end position="482"/>
    </location>
</feature>
<comment type="similarity">
    <text evidence="5">Belongs to the Rap family.</text>
</comment>
<keyword evidence="2" id="KW-0963">Cytoplasm</keyword>
<evidence type="ECO:0000256" key="2">
    <source>
        <dbReference type="ARBA" id="ARBA00022490"/>
    </source>
</evidence>
<dbReference type="InterPro" id="IPR011990">
    <property type="entry name" value="TPR-like_helical_dom_sf"/>
</dbReference>
<feature type="signal peptide" evidence="9">
    <location>
        <begin position="1"/>
        <end position="19"/>
    </location>
</feature>
<dbReference type="SMART" id="SM00028">
    <property type="entry name" value="TPR"/>
    <property type="match status" value="6"/>
</dbReference>
<dbReference type="Gene3D" id="1.25.40.10">
    <property type="entry name" value="Tetratricopeptide repeat domain"/>
    <property type="match status" value="3"/>
</dbReference>
<keyword evidence="8" id="KW-0472">Membrane</keyword>
<dbReference type="EMBL" id="JAKLTR010000023">
    <property type="protein sequence ID" value="MCG2617654.1"/>
    <property type="molecule type" value="Genomic_DNA"/>
</dbReference>
<dbReference type="PANTHER" id="PTHR46630">
    <property type="entry name" value="TETRATRICOPEPTIDE REPEAT PROTEIN 29"/>
    <property type="match status" value="1"/>
</dbReference>
<evidence type="ECO:0000256" key="5">
    <source>
        <dbReference type="ARBA" id="ARBA00038253"/>
    </source>
</evidence>
<keyword evidence="3" id="KW-0677">Repeat</keyword>
<name>A0ABS9KZ39_9BACT</name>
<feature type="transmembrane region" description="Helical" evidence="8">
    <location>
        <begin position="545"/>
        <end position="562"/>
    </location>
</feature>
<keyword evidence="4 6" id="KW-0802">TPR repeat</keyword>
<feature type="transmembrane region" description="Helical" evidence="8">
    <location>
        <begin position="512"/>
        <end position="529"/>
    </location>
</feature>
<keyword evidence="8" id="KW-0812">Transmembrane</keyword>
<proteinExistence type="inferred from homology"/>